<organism evidence="1 2">
    <name type="scientific">Cryobacterium suzukii</name>
    <dbReference type="NCBI Taxonomy" id="1259198"/>
    <lineage>
        <taxon>Bacteria</taxon>
        <taxon>Bacillati</taxon>
        <taxon>Actinomycetota</taxon>
        <taxon>Actinomycetes</taxon>
        <taxon>Micrococcales</taxon>
        <taxon>Microbacteriaceae</taxon>
        <taxon>Cryobacterium</taxon>
    </lineage>
</organism>
<dbReference type="OrthoDB" id="4427436at2"/>
<dbReference type="EMBL" id="SOHJ01000011">
    <property type="protein sequence ID" value="TFD58959.1"/>
    <property type="molecule type" value="Genomic_DNA"/>
</dbReference>
<dbReference type="Pfam" id="PF10078">
    <property type="entry name" value="DUF2316"/>
    <property type="match status" value="1"/>
</dbReference>
<gene>
    <name evidence="1" type="ORF">E3T39_11400</name>
</gene>
<proteinExistence type="predicted"/>
<comment type="caution">
    <text evidence="1">The sequence shown here is derived from an EMBL/GenBank/DDBJ whole genome shotgun (WGS) entry which is preliminary data.</text>
</comment>
<protein>
    <submittedName>
        <fullName evidence="1">DUF2316 family protein</fullName>
    </submittedName>
</protein>
<dbReference type="AlphaFoldDB" id="A0A4R9AFF2"/>
<dbReference type="RefSeq" id="WP_134515357.1">
    <property type="nucleotide sequence ID" value="NZ_SOHJ01000011.1"/>
</dbReference>
<sequence length="144" mass="15344">MSLNDQQRAATREELRSNLALSGQSVADAASALGLSSAQVQAALDVTGAPPEDVWLLRDYLNRVIRSNGLTPRPYSSLAHACRGRKVVPPGRRRRRHQEGCAVRPRATGACSPDRHAVTFGDGVPVSGRSDSLIGQAVCTGNCR</sequence>
<keyword evidence="2" id="KW-1185">Reference proteome</keyword>
<dbReference type="Proteomes" id="UP000298170">
    <property type="component" value="Unassembled WGS sequence"/>
</dbReference>
<reference evidence="1 2" key="1">
    <citation type="submission" date="2019-03" db="EMBL/GenBank/DDBJ databases">
        <title>Genomics of glacier-inhabiting Cryobacterium strains.</title>
        <authorList>
            <person name="Liu Q."/>
            <person name="Xin Y.-H."/>
        </authorList>
    </citation>
    <scope>NUCLEOTIDE SEQUENCE [LARGE SCALE GENOMIC DNA]</scope>
    <source>
        <strain evidence="1 2">Sr39</strain>
    </source>
</reference>
<evidence type="ECO:0000313" key="1">
    <source>
        <dbReference type="EMBL" id="TFD58959.1"/>
    </source>
</evidence>
<evidence type="ECO:0000313" key="2">
    <source>
        <dbReference type="Proteomes" id="UP000298170"/>
    </source>
</evidence>
<dbReference type="InterPro" id="IPR018757">
    <property type="entry name" value="DUF2316"/>
</dbReference>
<name>A0A4R9AFF2_9MICO</name>
<accession>A0A4R9AFF2</accession>